<dbReference type="PANTHER" id="PTHR30483:SF6">
    <property type="entry name" value="PERIPLASMIC BINDING PROTEIN OF ABC TRANSPORTER FOR NATURAL AMINO ACIDS"/>
    <property type="match status" value="1"/>
</dbReference>
<keyword evidence="2" id="KW-0732">Signal</keyword>
<protein>
    <recommendedName>
        <fullName evidence="3">Leucine-binding protein domain-containing protein</fullName>
    </recommendedName>
</protein>
<evidence type="ECO:0000256" key="1">
    <source>
        <dbReference type="ARBA" id="ARBA00010062"/>
    </source>
</evidence>
<comment type="caution">
    <text evidence="4">The sequence shown here is derived from an EMBL/GenBank/DDBJ whole genome shotgun (WGS) entry which is preliminary data.</text>
</comment>
<reference evidence="4" key="1">
    <citation type="journal article" date="2020" name="mSystems">
        <title>Genome- and Community-Level Interaction Insights into Carbon Utilization and Element Cycling Functions of Hydrothermarchaeota in Hydrothermal Sediment.</title>
        <authorList>
            <person name="Zhou Z."/>
            <person name="Liu Y."/>
            <person name="Xu W."/>
            <person name="Pan J."/>
            <person name="Luo Z.H."/>
            <person name="Li M."/>
        </authorList>
    </citation>
    <scope>NUCLEOTIDE SEQUENCE [LARGE SCALE GENOMIC DNA]</scope>
    <source>
        <strain evidence="4">SpSt-747</strain>
    </source>
</reference>
<gene>
    <name evidence="4" type="ORF">ENV30_00450</name>
</gene>
<evidence type="ECO:0000256" key="2">
    <source>
        <dbReference type="ARBA" id="ARBA00022729"/>
    </source>
</evidence>
<evidence type="ECO:0000259" key="3">
    <source>
        <dbReference type="Pfam" id="PF13458"/>
    </source>
</evidence>
<dbReference type="EMBL" id="DTFV01000007">
    <property type="protein sequence ID" value="HGI29784.1"/>
    <property type="molecule type" value="Genomic_DNA"/>
</dbReference>
<dbReference type="AlphaFoldDB" id="A0A7V3YEU2"/>
<organism evidence="4">
    <name type="scientific">Candidatus Caldatribacterium californiense</name>
    <dbReference type="NCBI Taxonomy" id="1454726"/>
    <lineage>
        <taxon>Bacteria</taxon>
        <taxon>Pseudomonadati</taxon>
        <taxon>Atribacterota</taxon>
        <taxon>Atribacteria</taxon>
        <taxon>Atribacterales</taxon>
        <taxon>Candidatus Caldatribacteriaceae</taxon>
        <taxon>Candidatus Caldatribacterium</taxon>
    </lineage>
</organism>
<dbReference type="InterPro" id="IPR028081">
    <property type="entry name" value="Leu-bd"/>
</dbReference>
<dbReference type="Gene3D" id="3.40.50.2300">
    <property type="match status" value="2"/>
</dbReference>
<dbReference type="PANTHER" id="PTHR30483">
    <property type="entry name" value="LEUCINE-SPECIFIC-BINDING PROTEIN"/>
    <property type="match status" value="1"/>
</dbReference>
<name>A0A7V3YEU2_9BACT</name>
<comment type="similarity">
    <text evidence="1">Belongs to the leucine-binding protein family.</text>
</comment>
<dbReference type="InterPro" id="IPR051010">
    <property type="entry name" value="BCAA_transport"/>
</dbReference>
<dbReference type="Pfam" id="PF13458">
    <property type="entry name" value="Peripla_BP_6"/>
    <property type="match status" value="1"/>
</dbReference>
<evidence type="ECO:0000313" key="4">
    <source>
        <dbReference type="EMBL" id="HGI29784.1"/>
    </source>
</evidence>
<sequence>MNRWRLLSVVCVMLLAVVGWGVAFSEDVIKVGVMFSLTGTGAPTGKVQKDGALLAIKEVNEAGGIKIGDKVYKVEAVVRDDETKPDVAVRRVREFVEEGIRLMVLGTFAHVTTAVNEQILDGSAMVIASNSIEEKVFRKENKAPYFLTSQGAVDAIGRMTAEYVIKTFNPKYVIACLPDYAYGHGVAVGLKQVYEKHPDIKLEFIWTPVGTPDFTSYILKIIESKPDVVQMGQWGTDAIEILKQSYELGLSKHTKIFFNAIVASLAAGIPPEALDGVTLGMWLYHDLSILKDKDPATYENAERIRKAWMEEYNDVPDVMAAYAYMAMKELLRGIQLAQSTDPAKVYQALMENPEFMGFKGPAWWRPDGRPFYKYAYFIGIGKGADKRADKWDYAEIIEAFETEALCLPLEEMGYK</sequence>
<dbReference type="SUPFAM" id="SSF53822">
    <property type="entry name" value="Periplasmic binding protein-like I"/>
    <property type="match status" value="1"/>
</dbReference>
<dbReference type="InterPro" id="IPR028082">
    <property type="entry name" value="Peripla_BP_I"/>
</dbReference>
<proteinExistence type="inferred from homology"/>
<feature type="domain" description="Leucine-binding protein" evidence="3">
    <location>
        <begin position="29"/>
        <end position="373"/>
    </location>
</feature>
<accession>A0A7V3YEU2</accession>